<sequence length="421" mass="48314">AAAAMCIGMGSFSDPIDVPGLAHILEHMLFMGSAEFPDENEYDSYLSKHGGSSNAYTEHERTCYYFQVKDEFLKETLKRYSQFFISPLVKPKALEREILAVDSEFYKDLQNDAHRLAQLRYEQFSCLVGLTVADLEAFIPELLSQLYVEGLCRGNLSEEEALNISDIFSLNFPVQPLPLELRHKDRLLCLTPGAYLVRDASVKNKLEKTSVLKLYFQIEPDTGTEPTRTSALIYLFSQIVAEPFFDQLRTKEQLGYQVSCGGSTMRRILGYSFCVQSSEYNPMYLHRRVNKFIGSLEELLEGLDEESFEKYRSGLIAGKVVKFPSQSCEASYLWSQISSKRYCFKMWEKEAEEVKTISKSDVIDWYNTYPKPTSQKCRRLAIHLWGSNTNIMEEEASMKSAKTIEDIRNFKMSSEFYPSIC</sequence>
<dbReference type="InterPro" id="IPR001431">
    <property type="entry name" value="Pept_M16_Zn_BS"/>
</dbReference>
<evidence type="ECO:0000256" key="3">
    <source>
        <dbReference type="ARBA" id="ARBA00022723"/>
    </source>
</evidence>
<accession>A0A7J7LAU1</accession>
<dbReference type="PROSITE" id="PS00143">
    <property type="entry name" value="INSULINASE"/>
    <property type="match status" value="1"/>
</dbReference>
<dbReference type="PANTHER" id="PTHR43690">
    <property type="entry name" value="NARDILYSIN"/>
    <property type="match status" value="1"/>
</dbReference>
<dbReference type="GO" id="GO:0046872">
    <property type="term" value="F:metal ion binding"/>
    <property type="evidence" value="ECO:0007669"/>
    <property type="project" value="UniProtKB-KW"/>
</dbReference>
<gene>
    <name evidence="9" type="ORF">GIB67_034623</name>
</gene>
<proteinExistence type="inferred from homology"/>
<evidence type="ECO:0000313" key="9">
    <source>
        <dbReference type="EMBL" id="KAF6139786.1"/>
    </source>
</evidence>
<name>A0A7J7LAU1_9MAGN</name>
<dbReference type="InterPro" id="IPR054734">
    <property type="entry name" value="PqqF-like_C_4"/>
</dbReference>
<evidence type="ECO:0000256" key="6">
    <source>
        <dbReference type="ARBA" id="ARBA00023049"/>
    </source>
</evidence>
<dbReference type="Pfam" id="PF22456">
    <property type="entry name" value="PqqF-like_C_4"/>
    <property type="match status" value="1"/>
</dbReference>
<dbReference type="OrthoDB" id="952271at2759"/>
<dbReference type="Pfam" id="PF00675">
    <property type="entry name" value="Peptidase_M16"/>
    <property type="match status" value="1"/>
</dbReference>
<feature type="non-terminal residue" evidence="9">
    <location>
        <position position="1"/>
    </location>
</feature>
<dbReference type="InterPro" id="IPR050626">
    <property type="entry name" value="Peptidase_M16"/>
</dbReference>
<keyword evidence="4" id="KW-0378">Hydrolase</keyword>
<dbReference type="EMBL" id="JACGCM010002438">
    <property type="protein sequence ID" value="KAF6139786.1"/>
    <property type="molecule type" value="Genomic_DNA"/>
</dbReference>
<dbReference type="InterPro" id="IPR011765">
    <property type="entry name" value="Pept_M16_N"/>
</dbReference>
<evidence type="ECO:0000256" key="5">
    <source>
        <dbReference type="ARBA" id="ARBA00022833"/>
    </source>
</evidence>
<feature type="domain" description="Peptidase M16 N-terminal" evidence="7">
    <location>
        <begin position="2"/>
        <end position="115"/>
    </location>
</feature>
<reference evidence="9 10" key="1">
    <citation type="journal article" date="2020" name="IScience">
        <title>Genome Sequencing of the Endangered Kingdonia uniflora (Circaeasteraceae, Ranunculales) Reveals Potential Mechanisms of Evolutionary Specialization.</title>
        <authorList>
            <person name="Sun Y."/>
            <person name="Deng T."/>
            <person name="Zhang A."/>
            <person name="Moore M.J."/>
            <person name="Landis J.B."/>
            <person name="Lin N."/>
            <person name="Zhang H."/>
            <person name="Zhang X."/>
            <person name="Huang J."/>
            <person name="Zhang X."/>
            <person name="Sun H."/>
            <person name="Wang H."/>
        </authorList>
    </citation>
    <scope>NUCLEOTIDE SEQUENCE [LARGE SCALE GENOMIC DNA]</scope>
    <source>
        <strain evidence="9">TB1705</strain>
        <tissue evidence="9">Leaf</tissue>
    </source>
</reference>
<evidence type="ECO:0000259" key="8">
    <source>
        <dbReference type="Pfam" id="PF22456"/>
    </source>
</evidence>
<dbReference type="Proteomes" id="UP000541444">
    <property type="component" value="Unassembled WGS sequence"/>
</dbReference>
<evidence type="ECO:0000256" key="1">
    <source>
        <dbReference type="ARBA" id="ARBA00007261"/>
    </source>
</evidence>
<evidence type="ECO:0000256" key="4">
    <source>
        <dbReference type="ARBA" id="ARBA00022801"/>
    </source>
</evidence>
<dbReference type="GO" id="GO:0005829">
    <property type="term" value="C:cytosol"/>
    <property type="evidence" value="ECO:0007669"/>
    <property type="project" value="TreeGrafter"/>
</dbReference>
<evidence type="ECO:0000313" key="10">
    <source>
        <dbReference type="Proteomes" id="UP000541444"/>
    </source>
</evidence>
<keyword evidence="2" id="KW-0645">Protease</keyword>
<keyword evidence="10" id="KW-1185">Reference proteome</keyword>
<comment type="similarity">
    <text evidence="1">Belongs to the peptidase M16 family.</text>
</comment>
<dbReference type="Gene3D" id="3.30.830.10">
    <property type="entry name" value="Metalloenzyme, LuxS/M16 peptidase-like"/>
    <property type="match status" value="2"/>
</dbReference>
<dbReference type="SUPFAM" id="SSF63411">
    <property type="entry name" value="LuxS/MPP-like metallohydrolase"/>
    <property type="match status" value="2"/>
</dbReference>
<dbReference type="InterPro" id="IPR011249">
    <property type="entry name" value="Metalloenz_LuxS/M16"/>
</dbReference>
<keyword evidence="6" id="KW-0482">Metalloprotease</keyword>
<feature type="domain" description="Coenzyme PQQ synthesis protein F-like C-terminal lobe" evidence="8">
    <location>
        <begin position="235"/>
        <end position="332"/>
    </location>
</feature>
<keyword evidence="5" id="KW-0862">Zinc</keyword>
<evidence type="ECO:0000256" key="2">
    <source>
        <dbReference type="ARBA" id="ARBA00022670"/>
    </source>
</evidence>
<protein>
    <submittedName>
        <fullName evidence="9">Uncharacterized protein</fullName>
    </submittedName>
</protein>
<evidence type="ECO:0000259" key="7">
    <source>
        <dbReference type="Pfam" id="PF00675"/>
    </source>
</evidence>
<keyword evidence="3" id="KW-0479">Metal-binding</keyword>
<dbReference type="GO" id="GO:0004222">
    <property type="term" value="F:metalloendopeptidase activity"/>
    <property type="evidence" value="ECO:0007669"/>
    <property type="project" value="InterPro"/>
</dbReference>
<comment type="caution">
    <text evidence="9">The sequence shown here is derived from an EMBL/GenBank/DDBJ whole genome shotgun (WGS) entry which is preliminary data.</text>
</comment>
<dbReference type="AlphaFoldDB" id="A0A7J7LAU1"/>
<organism evidence="9 10">
    <name type="scientific">Kingdonia uniflora</name>
    <dbReference type="NCBI Taxonomy" id="39325"/>
    <lineage>
        <taxon>Eukaryota</taxon>
        <taxon>Viridiplantae</taxon>
        <taxon>Streptophyta</taxon>
        <taxon>Embryophyta</taxon>
        <taxon>Tracheophyta</taxon>
        <taxon>Spermatophyta</taxon>
        <taxon>Magnoliopsida</taxon>
        <taxon>Ranunculales</taxon>
        <taxon>Circaeasteraceae</taxon>
        <taxon>Kingdonia</taxon>
    </lineage>
</organism>
<dbReference type="GO" id="GO:0006508">
    <property type="term" value="P:proteolysis"/>
    <property type="evidence" value="ECO:0007669"/>
    <property type="project" value="UniProtKB-KW"/>
</dbReference>
<dbReference type="PANTHER" id="PTHR43690:SF18">
    <property type="entry name" value="INSULIN-DEGRADING ENZYME-RELATED"/>
    <property type="match status" value="1"/>
</dbReference>